<dbReference type="AlphaFoldDB" id="A0A1I3VZP9"/>
<evidence type="ECO:0008006" key="4">
    <source>
        <dbReference type="Google" id="ProtNLM"/>
    </source>
</evidence>
<gene>
    <name evidence="2" type="ORF">SAMN05421835_11215</name>
</gene>
<dbReference type="EMBL" id="FORP01000012">
    <property type="protein sequence ID" value="SFK00630.1"/>
    <property type="molecule type" value="Genomic_DNA"/>
</dbReference>
<feature type="transmembrane region" description="Helical" evidence="1">
    <location>
        <begin position="51"/>
        <end position="70"/>
    </location>
</feature>
<accession>A0A1I3VZP9</accession>
<evidence type="ECO:0000256" key="1">
    <source>
        <dbReference type="SAM" id="Phobius"/>
    </source>
</evidence>
<organism evidence="2 3">
    <name type="scientific">Amycolatopsis sacchari</name>
    <dbReference type="NCBI Taxonomy" id="115433"/>
    <lineage>
        <taxon>Bacteria</taxon>
        <taxon>Bacillati</taxon>
        <taxon>Actinomycetota</taxon>
        <taxon>Actinomycetes</taxon>
        <taxon>Pseudonocardiales</taxon>
        <taxon>Pseudonocardiaceae</taxon>
        <taxon>Amycolatopsis</taxon>
    </lineage>
</organism>
<evidence type="ECO:0000313" key="2">
    <source>
        <dbReference type="EMBL" id="SFK00630.1"/>
    </source>
</evidence>
<evidence type="ECO:0000313" key="3">
    <source>
        <dbReference type="Proteomes" id="UP000199025"/>
    </source>
</evidence>
<dbReference type="OrthoDB" id="3870305at2"/>
<protein>
    <recommendedName>
        <fullName evidence="4">Intracellular septation protein A</fullName>
    </recommendedName>
</protein>
<sequence>MHFLRSFAPWLAYAVLAKEVDWRYSALAGLLVSAVLVVWQRRRRTPWDALVIELSGALFFTLLTVFAFAAPDSPLRHEIVALPSIWLALTAWGSLAVGKPFTLGIARTMIGPEMWDNPLFRRTNAVITAVWASGFTFHAVALSLVHGTVGVIVVEVIGFAVPAVFTIRYPAIVRARALKELS</sequence>
<feature type="transmembrane region" description="Helical" evidence="1">
    <location>
        <begin position="126"/>
        <end position="145"/>
    </location>
</feature>
<keyword evidence="1" id="KW-1133">Transmembrane helix</keyword>
<proteinExistence type="predicted"/>
<dbReference type="RefSeq" id="WP_091509936.1">
    <property type="nucleotide sequence ID" value="NZ_CBDQZW010000023.1"/>
</dbReference>
<dbReference type="Proteomes" id="UP000199025">
    <property type="component" value="Unassembled WGS sequence"/>
</dbReference>
<feature type="transmembrane region" description="Helical" evidence="1">
    <location>
        <begin position="22"/>
        <end position="39"/>
    </location>
</feature>
<keyword evidence="3" id="KW-1185">Reference proteome</keyword>
<keyword evidence="1" id="KW-0812">Transmembrane</keyword>
<feature type="transmembrane region" description="Helical" evidence="1">
    <location>
        <begin position="85"/>
        <end position="106"/>
    </location>
</feature>
<reference evidence="2 3" key="1">
    <citation type="submission" date="2016-10" db="EMBL/GenBank/DDBJ databases">
        <authorList>
            <person name="de Groot N.N."/>
        </authorList>
    </citation>
    <scope>NUCLEOTIDE SEQUENCE [LARGE SCALE GENOMIC DNA]</scope>
    <source>
        <strain evidence="2 3">DSM 44468</strain>
    </source>
</reference>
<name>A0A1I3VZP9_9PSEU</name>
<dbReference type="STRING" id="115433.SAMN05421835_11215"/>
<keyword evidence="1" id="KW-0472">Membrane</keyword>
<feature type="transmembrane region" description="Helical" evidence="1">
    <location>
        <begin position="151"/>
        <end position="171"/>
    </location>
</feature>